<dbReference type="Proteomes" id="UP000887580">
    <property type="component" value="Unplaced"/>
</dbReference>
<reference evidence="2" key="1">
    <citation type="submission" date="2022-11" db="UniProtKB">
        <authorList>
            <consortium name="WormBaseParasite"/>
        </authorList>
    </citation>
    <scope>IDENTIFICATION</scope>
</reference>
<organism evidence="1 2">
    <name type="scientific">Panagrolaimus sp. PS1159</name>
    <dbReference type="NCBI Taxonomy" id="55785"/>
    <lineage>
        <taxon>Eukaryota</taxon>
        <taxon>Metazoa</taxon>
        <taxon>Ecdysozoa</taxon>
        <taxon>Nematoda</taxon>
        <taxon>Chromadorea</taxon>
        <taxon>Rhabditida</taxon>
        <taxon>Tylenchina</taxon>
        <taxon>Panagrolaimomorpha</taxon>
        <taxon>Panagrolaimoidea</taxon>
        <taxon>Panagrolaimidae</taxon>
        <taxon>Panagrolaimus</taxon>
    </lineage>
</organism>
<evidence type="ECO:0000313" key="2">
    <source>
        <dbReference type="WBParaSite" id="PS1159_v2.g14191.t1"/>
    </source>
</evidence>
<accession>A0AC35F6H2</accession>
<evidence type="ECO:0000313" key="1">
    <source>
        <dbReference type="Proteomes" id="UP000887580"/>
    </source>
</evidence>
<dbReference type="WBParaSite" id="PS1159_v2.g14191.t1">
    <property type="protein sequence ID" value="PS1159_v2.g14191.t1"/>
    <property type="gene ID" value="PS1159_v2.g14191"/>
</dbReference>
<protein>
    <submittedName>
        <fullName evidence="2">HP domain-containing protein</fullName>
    </submittedName>
</protein>
<sequence length="865" mass="99644">MLAERRSALFANQGKWKEKIENQTRRTSDVTISKLSSLEARKSALFQASGEWKSRVQNDETVNSLNAKYRLQQSQASTPKTPLSTRFHPTEPKSVPRHTRFFPVIENKVKELAKTTILIRAKEEERNVNDMEKGDAESGIQRETSVLNTIRRTTARPQRRPPSTIAPLSIDVSSATVTSMKRSPTSSDKENGENCLKEPPAKQPFSPQVPAEDKTPKLGVKNCGISLKKPDLKRPYPDVMLIRCKGTKHVDVRLVAPQASSVHDCATFVLITSNRLLIFEGEFSFLLEKAKAKQIAHSVIASRDLSCSASKFEHVKEDFRAELAFWEILGDKNDSRKIPKELEKFIDPENVEDLFEDCVKISNTVYKMDSKGIGTMILTGDIPHSSILDSSKIFVFDFGTEIYVWLGHDSEREGSKYAMEFAENLRKTPINCSEIVASIPENEIERPEWILIRKFTEGLPDCLFRLKFIDSLPEATAKTPKTLKFTTERFVYAQKKSGRIAPVPLCGVETLLKDEDELIEKLSERLVNEEPHINVLELEETELKPEDENIFSEGLLYYKLNGEILEEMEELQEFFDRECYVIKWLYRVERSGIRKLDGTPVPQKDTGRQRVAYFYWFGKLASKKSRGSLALALRRLDKDRREHVLMEQGCANQIAQKIADLRNFSFSPTSSSSANYSTIESYDWRCAPRIFRLFDHEAEHLHSLQFAKTVNFTFRQTDLKDTMLIDQSSCLWIWTEVTVTTFHLQVASKYWKSKNRTNKPATVICKGNEPNEFKALFPSWTQWSDVNEFEAEEPQELSDLLNERTKFRTLEEVRERKLPNGCDTKRLEKFLNDKNFFTVFKMERDAFYALPKWKQTTLKKEANLF</sequence>
<name>A0AC35F6H2_9BILA</name>
<proteinExistence type="predicted"/>